<accession>A0ACD6ACM1</accession>
<protein>
    <submittedName>
        <fullName evidence="1">Uncharacterized protein</fullName>
    </submittedName>
</protein>
<reference evidence="1" key="1">
    <citation type="submission" date="2021-05" db="EMBL/GenBank/DDBJ databases">
        <authorList>
            <person name="Scholz U."/>
            <person name="Mascher M."/>
            <person name="Fiebig A."/>
        </authorList>
    </citation>
    <scope>NUCLEOTIDE SEQUENCE [LARGE SCALE GENOMIC DNA]</scope>
</reference>
<keyword evidence="2" id="KW-1185">Reference proteome</keyword>
<evidence type="ECO:0000313" key="2">
    <source>
        <dbReference type="Proteomes" id="UP001732700"/>
    </source>
</evidence>
<dbReference type="EnsemblPlants" id="AVESA.00010b.r2.7DG1383950.1">
    <property type="protein sequence ID" value="AVESA.00010b.r2.7DG1383950.1.CDS"/>
    <property type="gene ID" value="AVESA.00010b.r2.7DG1383950"/>
</dbReference>
<name>A0ACD6ACM1_AVESA</name>
<reference evidence="1" key="2">
    <citation type="submission" date="2025-09" db="UniProtKB">
        <authorList>
            <consortium name="EnsemblPlants"/>
        </authorList>
    </citation>
    <scope>IDENTIFICATION</scope>
</reference>
<organism evidence="1 2">
    <name type="scientific">Avena sativa</name>
    <name type="common">Oat</name>
    <dbReference type="NCBI Taxonomy" id="4498"/>
    <lineage>
        <taxon>Eukaryota</taxon>
        <taxon>Viridiplantae</taxon>
        <taxon>Streptophyta</taxon>
        <taxon>Embryophyta</taxon>
        <taxon>Tracheophyta</taxon>
        <taxon>Spermatophyta</taxon>
        <taxon>Magnoliopsida</taxon>
        <taxon>Liliopsida</taxon>
        <taxon>Poales</taxon>
        <taxon>Poaceae</taxon>
        <taxon>BOP clade</taxon>
        <taxon>Pooideae</taxon>
        <taxon>Poodae</taxon>
        <taxon>Poeae</taxon>
        <taxon>Poeae Chloroplast Group 1 (Aveneae type)</taxon>
        <taxon>Aveninae</taxon>
        <taxon>Avena</taxon>
    </lineage>
</organism>
<evidence type="ECO:0000313" key="1">
    <source>
        <dbReference type="EnsemblPlants" id="AVESA.00010b.r2.7DG1383950.1.CDS"/>
    </source>
</evidence>
<sequence length="371" mass="41474">MDEEIVIALPLDRHRSPSQSPLPVAEKILPSVKGHIAALRSGGGLSEDSWLQLSLHPTMEADDPRRPSSAAAASKKSAPGQPWSHTETMHLIDVYEDRWTKLRRGQLKAQQWEDVASEVTARCGGQRKTGTQCRHKLEKLRKRYRTEGARPVTSLWPFFRRMERLERGPVAVSTFTASPPAAASDEEEEEEEQGEEEEEEEEAGEDDEEEEQVLVPRNSSNTRSINGILRDGGGFRGFAPRQSPQQQQRQPSPPAVTLSTAPPRKRVAYEAFHSKAVEDRVKVEEAPLGRSGGGAISRVLKDFSEGIMRLERRRMEVQWEIERGWKETETRSNRMLQDAQRQLQDILAGASSAAPAPGKKPRRDHGGSADD</sequence>
<dbReference type="Proteomes" id="UP001732700">
    <property type="component" value="Chromosome 7D"/>
</dbReference>
<proteinExistence type="predicted"/>